<gene>
    <name evidence="3" type="ordered locus">Hoch_0685</name>
</gene>
<accession>D0LMU5</accession>
<protein>
    <recommendedName>
        <fullName evidence="5">Lipoprotein</fullName>
    </recommendedName>
</protein>
<evidence type="ECO:0000313" key="4">
    <source>
        <dbReference type="Proteomes" id="UP000001880"/>
    </source>
</evidence>
<reference evidence="3 4" key="1">
    <citation type="journal article" date="2010" name="Stand. Genomic Sci.">
        <title>Complete genome sequence of Haliangium ochraceum type strain (SMP-2).</title>
        <authorList>
            <consortium name="US DOE Joint Genome Institute (JGI-PGF)"/>
            <person name="Ivanova N."/>
            <person name="Daum C."/>
            <person name="Lang E."/>
            <person name="Abt B."/>
            <person name="Kopitz M."/>
            <person name="Saunders E."/>
            <person name="Lapidus A."/>
            <person name="Lucas S."/>
            <person name="Glavina Del Rio T."/>
            <person name="Nolan M."/>
            <person name="Tice H."/>
            <person name="Copeland A."/>
            <person name="Cheng J.F."/>
            <person name="Chen F."/>
            <person name="Bruce D."/>
            <person name="Goodwin L."/>
            <person name="Pitluck S."/>
            <person name="Mavromatis K."/>
            <person name="Pati A."/>
            <person name="Mikhailova N."/>
            <person name="Chen A."/>
            <person name="Palaniappan K."/>
            <person name="Land M."/>
            <person name="Hauser L."/>
            <person name="Chang Y.J."/>
            <person name="Jeffries C.D."/>
            <person name="Detter J.C."/>
            <person name="Brettin T."/>
            <person name="Rohde M."/>
            <person name="Goker M."/>
            <person name="Bristow J."/>
            <person name="Markowitz V."/>
            <person name="Eisen J.A."/>
            <person name="Hugenholtz P."/>
            <person name="Kyrpides N.C."/>
            <person name="Klenk H.P."/>
        </authorList>
    </citation>
    <scope>NUCLEOTIDE SEQUENCE [LARGE SCALE GENOMIC DNA]</scope>
    <source>
        <strain evidence="4">DSM 14365 / CIP 107738 / JCM 11303 / AJ 13395 / SMP-2</strain>
    </source>
</reference>
<dbReference type="EMBL" id="CP001804">
    <property type="protein sequence ID" value="ACY13316.1"/>
    <property type="molecule type" value="Genomic_DNA"/>
</dbReference>
<evidence type="ECO:0008006" key="5">
    <source>
        <dbReference type="Google" id="ProtNLM"/>
    </source>
</evidence>
<name>D0LMU5_HALO1</name>
<keyword evidence="2" id="KW-0732">Signal</keyword>
<evidence type="ECO:0000313" key="3">
    <source>
        <dbReference type="EMBL" id="ACY13316.1"/>
    </source>
</evidence>
<keyword evidence="4" id="KW-1185">Reference proteome</keyword>
<feature type="compositionally biased region" description="Low complexity" evidence="1">
    <location>
        <begin position="29"/>
        <end position="45"/>
    </location>
</feature>
<dbReference type="Proteomes" id="UP000001880">
    <property type="component" value="Chromosome"/>
</dbReference>
<sequence>MQAYPFLSNHLLAWVLLLSGCGDAAIPGAPNDAAAPSPDASSTDATQRDAGSCSCEATQAFQRLGFHLGGADFYGTTGVHLGCASYEDEQPTVFGELLGGGLVLEDGPNEFRAWLAEIGPSWIDVFPREEDPTPEYILFGGRWNSSERDEGRRIIVNVACLLFPEESTSACQREIWTSSQYELGNLETQTTLSLRSSCPDGAKLVGGGCSTEAVGSYRYVQVIQSGFAQDDPDAWLCSWANTSDDEQTQAMAMAYCLHEEPLPAECGCCPTMAETITVKREDEPLRFGPNRLEVSCDEGQTLVLGNCTLDVDDITPFRDVTMFRSGFPPTEEHPDGDRSRWGCSWYNPTGMAPRAIATAVCLPAE</sequence>
<organism evidence="3 4">
    <name type="scientific">Haliangium ochraceum (strain DSM 14365 / JCM 11303 / SMP-2)</name>
    <dbReference type="NCBI Taxonomy" id="502025"/>
    <lineage>
        <taxon>Bacteria</taxon>
        <taxon>Pseudomonadati</taxon>
        <taxon>Myxococcota</taxon>
        <taxon>Polyangia</taxon>
        <taxon>Haliangiales</taxon>
        <taxon>Kofleriaceae</taxon>
        <taxon>Haliangium</taxon>
    </lineage>
</organism>
<feature type="region of interest" description="Disordered" evidence="1">
    <location>
        <begin position="29"/>
        <end position="49"/>
    </location>
</feature>
<dbReference type="AlphaFoldDB" id="D0LMU5"/>
<evidence type="ECO:0000256" key="2">
    <source>
        <dbReference type="SAM" id="SignalP"/>
    </source>
</evidence>
<dbReference type="KEGG" id="hoh:Hoch_0685"/>
<evidence type="ECO:0000256" key="1">
    <source>
        <dbReference type="SAM" id="MobiDB-lite"/>
    </source>
</evidence>
<proteinExistence type="predicted"/>
<dbReference type="HOGENOM" id="CLU_758135_0_0_7"/>
<feature type="signal peptide" evidence="2">
    <location>
        <begin position="1"/>
        <end position="24"/>
    </location>
</feature>
<feature type="chain" id="PRO_5003010732" description="Lipoprotein" evidence="2">
    <location>
        <begin position="25"/>
        <end position="365"/>
    </location>
</feature>
<dbReference type="STRING" id="502025.Hoch_0685"/>